<organism evidence="2 3">
    <name type="scientific">Mesobacillus selenatarsenatis (strain DSM 18680 / JCM 14380 / FERM P-15431 / SF-1)</name>
    <dbReference type="NCBI Taxonomy" id="1321606"/>
    <lineage>
        <taxon>Bacteria</taxon>
        <taxon>Bacillati</taxon>
        <taxon>Bacillota</taxon>
        <taxon>Bacilli</taxon>
        <taxon>Bacillales</taxon>
        <taxon>Bacillaceae</taxon>
        <taxon>Mesobacillus</taxon>
    </lineage>
</organism>
<feature type="transmembrane region" description="Helical" evidence="1">
    <location>
        <begin position="78"/>
        <end position="96"/>
    </location>
</feature>
<keyword evidence="1" id="KW-0472">Membrane</keyword>
<evidence type="ECO:0000313" key="2">
    <source>
        <dbReference type="EMBL" id="GAM16698.1"/>
    </source>
</evidence>
<reference evidence="2 3" key="1">
    <citation type="submission" date="2013-06" db="EMBL/GenBank/DDBJ databases">
        <title>Whole genome shotgun sequence of Bacillus selenatarsenatis SF-1.</title>
        <authorList>
            <person name="Kuroda M."/>
            <person name="Sei K."/>
            <person name="Yamashita M."/>
            <person name="Ike M."/>
        </authorList>
    </citation>
    <scope>NUCLEOTIDE SEQUENCE [LARGE SCALE GENOMIC DNA]</scope>
    <source>
        <strain evidence="2 3">SF-1</strain>
    </source>
</reference>
<comment type="caution">
    <text evidence="2">The sequence shown here is derived from an EMBL/GenBank/DDBJ whole genome shotgun (WGS) entry which is preliminary data.</text>
</comment>
<keyword evidence="3" id="KW-1185">Reference proteome</keyword>
<gene>
    <name evidence="2" type="ORF">SAMD00020551_4928</name>
</gene>
<name>A0A0A8X9T0_MESS1</name>
<dbReference type="EMBL" id="BASE01000136">
    <property type="protein sequence ID" value="GAM16698.1"/>
    <property type="molecule type" value="Genomic_DNA"/>
</dbReference>
<dbReference type="AlphaFoldDB" id="A0A0A8X9T0"/>
<proteinExistence type="predicted"/>
<dbReference type="STRING" id="1321606.SAMD00020551_4928"/>
<feature type="transmembrane region" description="Helical" evidence="1">
    <location>
        <begin position="6"/>
        <end position="24"/>
    </location>
</feature>
<dbReference type="RefSeq" id="WP_052442279.1">
    <property type="nucleotide sequence ID" value="NZ_BASE01000136.1"/>
</dbReference>
<sequence>MAATIFFTMVIMVPIYALLIWTYYEPEESILFGSRWMYKEEPEISSKAVRYTRFVSIASMIAIPFAVVSLILEIYVLRLVLVVIPIVFIFGGLKIFTDDRDQ</sequence>
<evidence type="ECO:0000313" key="3">
    <source>
        <dbReference type="Proteomes" id="UP000031014"/>
    </source>
</evidence>
<keyword evidence="1" id="KW-1133">Transmembrane helix</keyword>
<protein>
    <submittedName>
        <fullName evidence="2">Uncharacterized protein</fullName>
    </submittedName>
</protein>
<keyword evidence="1" id="KW-0812">Transmembrane</keyword>
<feature type="transmembrane region" description="Helical" evidence="1">
    <location>
        <begin position="54"/>
        <end position="72"/>
    </location>
</feature>
<evidence type="ECO:0000256" key="1">
    <source>
        <dbReference type="SAM" id="Phobius"/>
    </source>
</evidence>
<dbReference type="Proteomes" id="UP000031014">
    <property type="component" value="Unassembled WGS sequence"/>
</dbReference>
<dbReference type="OrthoDB" id="2638588at2"/>
<accession>A0A0A8X9T0</accession>